<proteinExistence type="inferred from homology"/>
<evidence type="ECO:0000256" key="3">
    <source>
        <dbReference type="ARBA" id="ARBA00022884"/>
    </source>
</evidence>
<evidence type="ECO:0000313" key="9">
    <source>
        <dbReference type="Proteomes" id="UP000178570"/>
    </source>
</evidence>
<keyword evidence="2 7" id="KW-0699">rRNA-binding</keyword>
<gene>
    <name evidence="7" type="primary">rplR</name>
    <name evidence="8" type="ORF">A2570_02895</name>
</gene>
<dbReference type="PANTHER" id="PTHR12899:SF3">
    <property type="entry name" value="LARGE RIBOSOMAL SUBUNIT PROTEIN UL18M"/>
    <property type="match status" value="1"/>
</dbReference>
<dbReference type="Pfam" id="PF00861">
    <property type="entry name" value="Ribosomal_L18p"/>
    <property type="match status" value="1"/>
</dbReference>
<comment type="function">
    <text evidence="7">This is one of the proteins that bind and probably mediate the attachment of the 5S RNA into the large ribosomal subunit, where it forms part of the central protuberance.</text>
</comment>
<dbReference type="FunFam" id="3.30.420.100:FF:000001">
    <property type="entry name" value="50S ribosomal protein L18"/>
    <property type="match status" value="1"/>
</dbReference>
<evidence type="ECO:0000256" key="4">
    <source>
        <dbReference type="ARBA" id="ARBA00022980"/>
    </source>
</evidence>
<dbReference type="GO" id="GO:0008097">
    <property type="term" value="F:5S rRNA binding"/>
    <property type="evidence" value="ECO:0007669"/>
    <property type="project" value="TreeGrafter"/>
</dbReference>
<evidence type="ECO:0000256" key="6">
    <source>
        <dbReference type="ARBA" id="ARBA00035197"/>
    </source>
</evidence>
<dbReference type="GO" id="GO:0003735">
    <property type="term" value="F:structural constituent of ribosome"/>
    <property type="evidence" value="ECO:0007669"/>
    <property type="project" value="InterPro"/>
</dbReference>
<dbReference type="CDD" id="cd00432">
    <property type="entry name" value="Ribosomal_L18_L5e"/>
    <property type="match status" value="1"/>
</dbReference>
<dbReference type="EMBL" id="MHHY01000009">
    <property type="protein sequence ID" value="OGY40209.1"/>
    <property type="molecule type" value="Genomic_DNA"/>
</dbReference>
<evidence type="ECO:0000256" key="1">
    <source>
        <dbReference type="ARBA" id="ARBA00007116"/>
    </source>
</evidence>
<evidence type="ECO:0000256" key="7">
    <source>
        <dbReference type="HAMAP-Rule" id="MF_01337"/>
    </source>
</evidence>
<dbReference type="InterPro" id="IPR057268">
    <property type="entry name" value="Ribosomal_L18"/>
</dbReference>
<comment type="caution">
    <text evidence="8">The sequence shown here is derived from an EMBL/GenBank/DDBJ whole genome shotgun (WGS) entry which is preliminary data.</text>
</comment>
<protein>
    <recommendedName>
        <fullName evidence="6 7">Large ribosomal subunit protein uL18</fullName>
    </recommendedName>
</protein>
<evidence type="ECO:0000256" key="2">
    <source>
        <dbReference type="ARBA" id="ARBA00022730"/>
    </source>
</evidence>
<dbReference type="InterPro" id="IPR004389">
    <property type="entry name" value="Ribosomal_uL18_bac-type"/>
</dbReference>
<dbReference type="Gene3D" id="3.30.420.100">
    <property type="match status" value="1"/>
</dbReference>
<comment type="similarity">
    <text evidence="1 7">Belongs to the universal ribosomal protein uL18 family.</text>
</comment>
<keyword evidence="5 7" id="KW-0687">Ribonucleoprotein</keyword>
<dbReference type="SUPFAM" id="SSF53137">
    <property type="entry name" value="Translational machinery components"/>
    <property type="match status" value="1"/>
</dbReference>
<keyword evidence="3 7" id="KW-0694">RNA-binding</keyword>
<dbReference type="PANTHER" id="PTHR12899">
    <property type="entry name" value="39S RIBOSOMAL PROTEIN L18, MITOCHONDRIAL"/>
    <property type="match status" value="1"/>
</dbReference>
<evidence type="ECO:0000313" key="8">
    <source>
        <dbReference type="EMBL" id="OGY40209.1"/>
    </source>
</evidence>
<dbReference type="Proteomes" id="UP000178570">
    <property type="component" value="Unassembled WGS sequence"/>
</dbReference>
<dbReference type="AlphaFoldDB" id="A0A1G1XJK1"/>
<name>A0A1G1XJK1_9BACT</name>
<dbReference type="GO" id="GO:0006412">
    <property type="term" value="P:translation"/>
    <property type="evidence" value="ECO:0007669"/>
    <property type="project" value="UniProtKB-UniRule"/>
</dbReference>
<dbReference type="STRING" id="1797529.A2570_02895"/>
<dbReference type="GO" id="GO:0022625">
    <property type="term" value="C:cytosolic large ribosomal subunit"/>
    <property type="evidence" value="ECO:0007669"/>
    <property type="project" value="TreeGrafter"/>
</dbReference>
<sequence>MINMQDKKEKRLRRHHRVRVKIVGTKDRLRLSVFRSDKHIFAQLINDEDGTTILAVSDKNLVSKETKGQTKSDKSFAVGKLLAEKAREKDVKKIVFDRGSYVYAGRVKKIAEGARDGGLEF</sequence>
<reference evidence="8 9" key="1">
    <citation type="journal article" date="2016" name="Nat. Commun.">
        <title>Thousands of microbial genomes shed light on interconnected biogeochemical processes in an aquifer system.</title>
        <authorList>
            <person name="Anantharaman K."/>
            <person name="Brown C.T."/>
            <person name="Hug L.A."/>
            <person name="Sharon I."/>
            <person name="Castelle C.J."/>
            <person name="Probst A.J."/>
            <person name="Thomas B.C."/>
            <person name="Singh A."/>
            <person name="Wilkins M.J."/>
            <person name="Karaoz U."/>
            <person name="Brodie E.L."/>
            <person name="Williams K.H."/>
            <person name="Hubbard S.S."/>
            <person name="Banfield J.F."/>
        </authorList>
    </citation>
    <scope>NUCLEOTIDE SEQUENCE [LARGE SCALE GENOMIC DNA]</scope>
</reference>
<dbReference type="NCBIfam" id="TIGR00060">
    <property type="entry name" value="L18_bact"/>
    <property type="match status" value="1"/>
</dbReference>
<keyword evidence="4 7" id="KW-0689">Ribosomal protein</keyword>
<comment type="subunit">
    <text evidence="7">Part of the 50S ribosomal subunit; part of the 5S rRNA/L5/L18/L25 subcomplex. Contacts the 5S and 23S rRNAs.</text>
</comment>
<accession>A0A1G1XJK1</accession>
<dbReference type="HAMAP" id="MF_01337_B">
    <property type="entry name" value="Ribosomal_uL18_B"/>
    <property type="match status" value="1"/>
</dbReference>
<organism evidence="8 9">
    <name type="scientific">Candidatus Brennerbacteria bacterium RIFOXYD1_FULL_41_16</name>
    <dbReference type="NCBI Taxonomy" id="1797529"/>
    <lineage>
        <taxon>Bacteria</taxon>
        <taxon>Candidatus Brenneribacteriota</taxon>
    </lineage>
</organism>
<dbReference type="InterPro" id="IPR005484">
    <property type="entry name" value="Ribosomal_uL18_bac/plant/anim"/>
</dbReference>
<evidence type="ECO:0000256" key="5">
    <source>
        <dbReference type="ARBA" id="ARBA00023274"/>
    </source>
</evidence>